<dbReference type="PANTHER" id="PTHR11638:SF18">
    <property type="entry name" value="HEAT SHOCK PROTEIN 104"/>
    <property type="match status" value="1"/>
</dbReference>
<keyword evidence="4 6" id="KW-0143">Chaperone</keyword>
<dbReference type="GO" id="GO:0034605">
    <property type="term" value="P:cellular response to heat"/>
    <property type="evidence" value="ECO:0007669"/>
    <property type="project" value="TreeGrafter"/>
</dbReference>
<evidence type="ECO:0000256" key="1">
    <source>
        <dbReference type="ARBA" id="ARBA00022737"/>
    </source>
</evidence>
<evidence type="ECO:0000256" key="3">
    <source>
        <dbReference type="ARBA" id="ARBA00022840"/>
    </source>
</evidence>
<dbReference type="InterPro" id="IPR041546">
    <property type="entry name" value="ClpA/ClpB_AAA_lid"/>
</dbReference>
<dbReference type="Pfam" id="PF10431">
    <property type="entry name" value="ClpB_D2-small"/>
    <property type="match status" value="1"/>
</dbReference>
<feature type="domain" description="AAA+ ATPase" evidence="7">
    <location>
        <begin position="546"/>
        <end position="686"/>
    </location>
</feature>
<dbReference type="PROSITE" id="PS00871">
    <property type="entry name" value="CLPAB_2"/>
    <property type="match status" value="1"/>
</dbReference>
<dbReference type="Proteomes" id="UP000594569">
    <property type="component" value="Chromosome"/>
</dbReference>
<evidence type="ECO:0000259" key="7">
    <source>
        <dbReference type="SMART" id="SM00382"/>
    </source>
</evidence>
<feature type="domain" description="AAA+ ATPase" evidence="7">
    <location>
        <begin position="228"/>
        <end position="374"/>
    </location>
</feature>
<dbReference type="GO" id="GO:0008233">
    <property type="term" value="F:peptidase activity"/>
    <property type="evidence" value="ECO:0007669"/>
    <property type="project" value="UniProtKB-KW"/>
</dbReference>
<sequence>MKISTGLQRVFEDAQLVAQRYACDYLETWHVLLSFVINHDTVAGAVLAEYPISISDYEHATFVVTDKVYREELDSFRILPSSKRLDETASFAKKIAEVVKARELGTEHLFMAMLLDKRSTASQILDKVGFCFEDSDDKFRFLDLRKNLEARAGFTKEDLKAIRSVMKGGKAKPTNMGQMMGMSPAPQSGGLEDYTRDLTALAREGKIEPVIGRDAEIARMIQILSRKTKNNPVLVGDAGVGKTALALGLAQRVAAGDVPVSLAKMRVLELDLMNVIAGTRFRGDFEERMNNIINDIEEDGQVILFIDELHTIMGSGSGIDSTLDAANILKPALARGTLRTVGATTQTEYQKHIEKDAALVRRFAKVTIEEPTVEDSIAILTGLKGTFEKYHRVRIGQAAVETAVTYAKRYLTSKNLPDSAIDLLDEASATVQNRVKGQAEETGLTSIDKALMDKKYKTVSKLLIKTKADAEASQKYDLEVTEEDVLETLSRLSGIPVAKLSQSDTKKYLNLEAELHKRVIGQEEAISAVSRAIRRNQSGIRTGRRPIGSFMFLGPTGVGKTELAKALAEVLFDDESALIRFDMSEYMEKFAASRLNGAPPGYVGYEEGGELTEKVRNKPYSVLLFDEVEKAHPDIFNVLLQVLDDGVLTDSKGRKVDFSNTIIIMTSNLGATALRDDKTVGFGALDLSKDHKEVEKRIFEELKKAYRPEFINRIDEKVVFHSLTETHMQDVVKVMIKPLLAVTAEKGITLKLQPSALKLLAKQGYDPEMGARPLRRLLQTKLEDPLAEMLLRGDLATGSTLKVGVKGEELKFDVVKG</sequence>
<dbReference type="InterPro" id="IPR028299">
    <property type="entry name" value="ClpA/B_CS2"/>
</dbReference>
<dbReference type="InterPro" id="IPR018368">
    <property type="entry name" value="ClpA/B_CS1"/>
</dbReference>
<dbReference type="AlphaFoldDB" id="A0A116M006"/>
<dbReference type="InterPro" id="IPR001270">
    <property type="entry name" value="ClpA/B"/>
</dbReference>
<dbReference type="SMART" id="SM01086">
    <property type="entry name" value="ClpB_D2-small"/>
    <property type="match status" value="1"/>
</dbReference>
<dbReference type="Gene3D" id="3.40.50.300">
    <property type="entry name" value="P-loop containing nucleotide triphosphate hydrolases"/>
    <property type="match status" value="2"/>
</dbReference>
<dbReference type="InterPro" id="IPR003959">
    <property type="entry name" value="ATPase_AAA_core"/>
</dbReference>
<dbReference type="SUPFAM" id="SSF81923">
    <property type="entry name" value="Double Clp-N motif"/>
    <property type="match status" value="1"/>
</dbReference>
<evidence type="ECO:0000256" key="6">
    <source>
        <dbReference type="RuleBase" id="RU004432"/>
    </source>
</evidence>
<comment type="similarity">
    <text evidence="6">Belongs to the ClpA/ClpB family.</text>
</comment>
<dbReference type="SUPFAM" id="SSF52540">
    <property type="entry name" value="P-loop containing nucleoside triphosphate hydrolases"/>
    <property type="match status" value="2"/>
</dbReference>
<gene>
    <name evidence="9" type="ORF">I5V48_10405</name>
</gene>
<evidence type="ECO:0000256" key="5">
    <source>
        <dbReference type="ARBA" id="ARBA00025613"/>
    </source>
</evidence>
<dbReference type="CDD" id="cd00009">
    <property type="entry name" value="AAA"/>
    <property type="match status" value="1"/>
</dbReference>
<dbReference type="PRINTS" id="PR00300">
    <property type="entry name" value="CLPPROTEASEA"/>
</dbReference>
<dbReference type="CDD" id="cd19499">
    <property type="entry name" value="RecA-like_ClpB_Hsp104-like"/>
    <property type="match status" value="1"/>
</dbReference>
<dbReference type="RefSeq" id="WP_043025810.1">
    <property type="nucleotide sequence ID" value="NZ_CEDT01000012.1"/>
</dbReference>
<dbReference type="GO" id="GO:0006508">
    <property type="term" value="P:proteolysis"/>
    <property type="evidence" value="ECO:0007669"/>
    <property type="project" value="UniProtKB-KW"/>
</dbReference>
<comment type="function">
    <text evidence="5">Part of a stress-induced multi-chaperone system, it is involved in the recovery of the cell from heat-induced damage, in cooperation with DnaK, DnaJ and GrpE. Acts before DnaK, in the processing of protein aggregates. Protein binding stimulates the ATPase activity; ATP hydrolysis unfolds the denatured protein aggregates, which probably helps expose new hydrophobic binding sites on the surface of ClpB-bound aggregates, contributing to the solubilization and refolding of denatured protein aggregates by DnaK.</text>
</comment>
<feature type="domain" description="Clp ATPase C-terminal" evidence="8">
    <location>
        <begin position="723"/>
        <end position="812"/>
    </location>
</feature>
<dbReference type="Pfam" id="PF07724">
    <property type="entry name" value="AAA_2"/>
    <property type="match status" value="1"/>
</dbReference>
<name>A0A116M006_STRSU</name>
<reference evidence="9 10" key="1">
    <citation type="submission" date="2020-12" db="EMBL/GenBank/DDBJ databases">
        <title>Nonconservative transfer and diversity of a new family of integrative and conjugative elements associated with antibiotic resistance in zoonotic pathogen Streptococcus suis.</title>
        <authorList>
            <person name="Huang J."/>
        </authorList>
    </citation>
    <scope>NUCLEOTIDE SEQUENCE [LARGE SCALE GENOMIC DNA]</scope>
    <source>
        <strain evidence="9 10">YZDH1</strain>
    </source>
</reference>
<dbReference type="InterPro" id="IPR004176">
    <property type="entry name" value="Clp_R_N"/>
</dbReference>
<dbReference type="InterPro" id="IPR003593">
    <property type="entry name" value="AAA+_ATPase"/>
</dbReference>
<dbReference type="InterPro" id="IPR050130">
    <property type="entry name" value="ClpA_ClpB"/>
</dbReference>
<evidence type="ECO:0000259" key="8">
    <source>
        <dbReference type="SMART" id="SM01086"/>
    </source>
</evidence>
<accession>A0A116M006</accession>
<dbReference type="InterPro" id="IPR036628">
    <property type="entry name" value="Clp_N_dom_sf"/>
</dbReference>
<dbReference type="SMART" id="SM00382">
    <property type="entry name" value="AAA"/>
    <property type="match status" value="2"/>
</dbReference>
<evidence type="ECO:0000256" key="4">
    <source>
        <dbReference type="ARBA" id="ARBA00023186"/>
    </source>
</evidence>
<keyword evidence="9" id="KW-0645">Protease</keyword>
<evidence type="ECO:0000256" key="2">
    <source>
        <dbReference type="ARBA" id="ARBA00022741"/>
    </source>
</evidence>
<protein>
    <submittedName>
        <fullName evidence="9">ATP-dependent Clp protease ATP-binding subunit</fullName>
    </submittedName>
</protein>
<keyword evidence="2 6" id="KW-0547">Nucleotide-binding</keyword>
<keyword evidence="9" id="KW-0378">Hydrolase</keyword>
<evidence type="ECO:0000313" key="10">
    <source>
        <dbReference type="Proteomes" id="UP000594569"/>
    </source>
</evidence>
<dbReference type="EMBL" id="CP065430">
    <property type="protein sequence ID" value="QPO26348.1"/>
    <property type="molecule type" value="Genomic_DNA"/>
</dbReference>
<dbReference type="Pfam" id="PF17871">
    <property type="entry name" value="AAA_lid_9"/>
    <property type="match status" value="1"/>
</dbReference>
<evidence type="ECO:0000313" key="9">
    <source>
        <dbReference type="EMBL" id="QPO26348.1"/>
    </source>
</evidence>
<dbReference type="Gene3D" id="1.10.8.60">
    <property type="match status" value="2"/>
</dbReference>
<dbReference type="Pfam" id="PF02861">
    <property type="entry name" value="Clp_N"/>
    <property type="match status" value="1"/>
</dbReference>
<proteinExistence type="inferred from homology"/>
<dbReference type="PROSITE" id="PS00870">
    <property type="entry name" value="CLPAB_1"/>
    <property type="match status" value="1"/>
</dbReference>
<dbReference type="GO" id="GO:0005737">
    <property type="term" value="C:cytoplasm"/>
    <property type="evidence" value="ECO:0007669"/>
    <property type="project" value="TreeGrafter"/>
</dbReference>
<dbReference type="FunFam" id="3.40.50.300:FF:000025">
    <property type="entry name" value="ATP-dependent Clp protease subunit"/>
    <property type="match status" value="1"/>
</dbReference>
<dbReference type="InterPro" id="IPR019489">
    <property type="entry name" value="Clp_ATPase_C"/>
</dbReference>
<dbReference type="InterPro" id="IPR027417">
    <property type="entry name" value="P-loop_NTPase"/>
</dbReference>
<keyword evidence="1" id="KW-0677">Repeat</keyword>
<dbReference type="Pfam" id="PF00004">
    <property type="entry name" value="AAA"/>
    <property type="match status" value="1"/>
</dbReference>
<keyword evidence="3 6" id="KW-0067">ATP-binding</keyword>
<dbReference type="Gene3D" id="1.10.1780.10">
    <property type="entry name" value="Clp, N-terminal domain"/>
    <property type="match status" value="1"/>
</dbReference>
<dbReference type="GO" id="GO:0016887">
    <property type="term" value="F:ATP hydrolysis activity"/>
    <property type="evidence" value="ECO:0007669"/>
    <property type="project" value="InterPro"/>
</dbReference>
<organism evidence="9 10">
    <name type="scientific">Streptococcus suis</name>
    <dbReference type="NCBI Taxonomy" id="1307"/>
    <lineage>
        <taxon>Bacteria</taxon>
        <taxon>Bacillati</taxon>
        <taxon>Bacillota</taxon>
        <taxon>Bacilli</taxon>
        <taxon>Lactobacillales</taxon>
        <taxon>Streptococcaceae</taxon>
        <taxon>Streptococcus</taxon>
    </lineage>
</organism>
<dbReference type="PANTHER" id="PTHR11638">
    <property type="entry name" value="ATP-DEPENDENT CLP PROTEASE"/>
    <property type="match status" value="1"/>
</dbReference>
<dbReference type="GO" id="GO:0005524">
    <property type="term" value="F:ATP binding"/>
    <property type="evidence" value="ECO:0007669"/>
    <property type="project" value="UniProtKB-KW"/>
</dbReference>